<protein>
    <submittedName>
        <fullName evidence="3">Glycine/D-amino acid oxidase-like deaminating enzyme</fullName>
    </submittedName>
</protein>
<sequence>MVNFNYPKIMIDFLIIGQGLAGSLLAWELIQRGCKVVIIDNGRENASQVAAGLINPVTGMRFVKSADVDTLLPAAKRRYFQLAYFFYQEFYVEKPMLRIFQSDSELKNAAKRINNPDYQAYLGGIQPPGKTIDNLATPFGFLEQKQTGYLLTRPLLSCLKAFFIADNSYRQADFDYRDVQLQPSLRWLDIAPKQIIFCEGHQATQNPWFCDLPFQPVKGEILTLEHQISLPDKILNYGNWLIPLNARQIRIGATFDRENLDTRTTEQGKNELLAALSQVSTGLTKATLTNHQANIRPCTLDKQPFIGWHPKHQQLAIFNGFGAKGSLQIPRYSQLFADALLSGNPLPKTCNIQRYYETHFTG</sequence>
<evidence type="ECO:0000313" key="4">
    <source>
        <dbReference type="Proteomes" id="UP000238071"/>
    </source>
</evidence>
<dbReference type="SUPFAM" id="SSF51905">
    <property type="entry name" value="FAD/NAD(P)-binding domain"/>
    <property type="match status" value="1"/>
</dbReference>
<name>A0A2S6H3Z3_9GAMM</name>
<dbReference type="GO" id="GO:0005737">
    <property type="term" value="C:cytoplasm"/>
    <property type="evidence" value="ECO:0007669"/>
    <property type="project" value="TreeGrafter"/>
</dbReference>
<dbReference type="InterPro" id="IPR036188">
    <property type="entry name" value="FAD/NAD-bd_sf"/>
</dbReference>
<keyword evidence="4" id="KW-1185">Reference proteome</keyword>
<dbReference type="InterPro" id="IPR006076">
    <property type="entry name" value="FAD-dep_OxRdtase"/>
</dbReference>
<dbReference type="PANTHER" id="PTHR13847:SF289">
    <property type="entry name" value="GLYCINE OXIDASE"/>
    <property type="match status" value="1"/>
</dbReference>
<dbReference type="AlphaFoldDB" id="A0A2S6H3Z3"/>
<evidence type="ECO:0000313" key="3">
    <source>
        <dbReference type="EMBL" id="PPK72140.1"/>
    </source>
</evidence>
<organism evidence="3 4">
    <name type="scientific">Methylobacter tundripaludum</name>
    <dbReference type="NCBI Taxonomy" id="173365"/>
    <lineage>
        <taxon>Bacteria</taxon>
        <taxon>Pseudomonadati</taxon>
        <taxon>Pseudomonadota</taxon>
        <taxon>Gammaproteobacteria</taxon>
        <taxon>Methylococcales</taxon>
        <taxon>Methylococcaceae</taxon>
        <taxon>Methylobacter</taxon>
    </lineage>
</organism>
<dbReference type="EMBL" id="PTIY01000005">
    <property type="protein sequence ID" value="PPK72140.1"/>
    <property type="molecule type" value="Genomic_DNA"/>
</dbReference>
<feature type="domain" description="FAD dependent oxidoreductase" evidence="2">
    <location>
        <begin position="12"/>
        <end position="60"/>
    </location>
</feature>
<dbReference type="Gene3D" id="3.50.50.60">
    <property type="entry name" value="FAD/NAD(P)-binding domain"/>
    <property type="match status" value="2"/>
</dbReference>
<dbReference type="Proteomes" id="UP000238071">
    <property type="component" value="Unassembled WGS sequence"/>
</dbReference>
<evidence type="ECO:0000256" key="1">
    <source>
        <dbReference type="ARBA" id="ARBA00023002"/>
    </source>
</evidence>
<accession>A0A2S6H3Z3</accession>
<reference evidence="3 4" key="1">
    <citation type="submission" date="2018-02" db="EMBL/GenBank/DDBJ databases">
        <title>Subsurface microbial communities from deep shales in Ohio and West Virginia, USA.</title>
        <authorList>
            <person name="Wrighton K."/>
        </authorList>
    </citation>
    <scope>NUCLEOTIDE SEQUENCE [LARGE SCALE GENOMIC DNA]</scope>
    <source>
        <strain evidence="3 4">OWC-G53F</strain>
    </source>
</reference>
<dbReference type="PANTHER" id="PTHR13847">
    <property type="entry name" value="SARCOSINE DEHYDROGENASE-RELATED"/>
    <property type="match status" value="1"/>
</dbReference>
<keyword evidence="1" id="KW-0560">Oxidoreductase</keyword>
<proteinExistence type="predicted"/>
<dbReference type="Pfam" id="PF01266">
    <property type="entry name" value="DAO"/>
    <property type="match status" value="2"/>
</dbReference>
<dbReference type="Gene3D" id="3.30.9.10">
    <property type="entry name" value="D-Amino Acid Oxidase, subunit A, domain 2"/>
    <property type="match status" value="1"/>
</dbReference>
<feature type="domain" description="FAD dependent oxidoreductase" evidence="2">
    <location>
        <begin position="193"/>
        <end position="338"/>
    </location>
</feature>
<dbReference type="GO" id="GO:0016491">
    <property type="term" value="F:oxidoreductase activity"/>
    <property type="evidence" value="ECO:0007669"/>
    <property type="project" value="UniProtKB-KW"/>
</dbReference>
<evidence type="ECO:0000259" key="2">
    <source>
        <dbReference type="Pfam" id="PF01266"/>
    </source>
</evidence>
<comment type="caution">
    <text evidence="3">The sequence shown here is derived from an EMBL/GenBank/DDBJ whole genome shotgun (WGS) entry which is preliminary data.</text>
</comment>
<gene>
    <name evidence="3" type="ORF">B0F88_105252</name>
</gene>